<reference evidence="3 4" key="3">
    <citation type="journal article" date="2015" name="Genome Announc.">
        <title>Draft Genome Sequence of the Archiascomycetous Yeast Saitoella complicata.</title>
        <authorList>
            <person name="Yamauchi K."/>
            <person name="Kondo S."/>
            <person name="Hamamoto M."/>
            <person name="Takahashi Y."/>
            <person name="Ogura Y."/>
            <person name="Hayashi T."/>
            <person name="Nishida H."/>
        </authorList>
    </citation>
    <scope>NUCLEOTIDE SEQUENCE [LARGE SCALE GENOMIC DNA]</scope>
    <source>
        <strain evidence="3 4">NRRL Y-17804</strain>
    </source>
</reference>
<dbReference type="Proteomes" id="UP000033140">
    <property type="component" value="Unassembled WGS sequence"/>
</dbReference>
<name>A0A0E9NDE3_SAICN</name>
<dbReference type="SUPFAM" id="SSF53474">
    <property type="entry name" value="alpha/beta-Hydrolases"/>
    <property type="match status" value="1"/>
</dbReference>
<dbReference type="InterPro" id="IPR029058">
    <property type="entry name" value="AB_hydrolase_fold"/>
</dbReference>
<keyword evidence="1" id="KW-0732">Signal</keyword>
<dbReference type="InterPro" id="IPR000073">
    <property type="entry name" value="AB_hydrolase_1"/>
</dbReference>
<dbReference type="Pfam" id="PF12697">
    <property type="entry name" value="Abhydrolase_6"/>
    <property type="match status" value="1"/>
</dbReference>
<sequence>MLSNIFTVGLAAILLGLQGSEAAHATCYNLTIPVTISASNTNLSLPLPVNQSQVIDFATASASIANNITNYVEGNYTLDATYNISARLCLPTYAANSNSSTNRNDTVQFLIHGIGFDKSYWDLPCINGVNYSYTEAALAGGYATFGIDRLGVGLSNPSLRDDATIDPKNEIQTPAHIEVVHQLTNIVIHVGHSYGSILSNGLVAKHPNASDGLILQGYSANGSWVPQTIAGLLPTIAAQDQSFRFINASTGVALNSGYLLSNNMFPV</sequence>
<comment type="caution">
    <text evidence="3">The sequence shown here is derived from an EMBL/GenBank/DDBJ whole genome shotgun (WGS) entry which is preliminary data.</text>
</comment>
<accession>A0A0E9NDE3</accession>
<dbReference type="OMA" id="TRNATHS"/>
<dbReference type="EMBL" id="BACD03000010">
    <property type="protein sequence ID" value="GAO47746.1"/>
    <property type="molecule type" value="Genomic_DNA"/>
</dbReference>
<keyword evidence="4" id="KW-1185">Reference proteome</keyword>
<gene>
    <name evidence="3" type="ORF">G7K_1945-t1</name>
</gene>
<dbReference type="STRING" id="698492.A0A0E9NDE3"/>
<evidence type="ECO:0000313" key="3">
    <source>
        <dbReference type="EMBL" id="GAO47746.1"/>
    </source>
</evidence>
<dbReference type="Gene3D" id="3.40.50.1820">
    <property type="entry name" value="alpha/beta hydrolase"/>
    <property type="match status" value="1"/>
</dbReference>
<organism evidence="3 4">
    <name type="scientific">Saitoella complicata (strain BCRC 22490 / CBS 7301 / JCM 7358 / NBRC 10748 / NRRL Y-17804)</name>
    <dbReference type="NCBI Taxonomy" id="698492"/>
    <lineage>
        <taxon>Eukaryota</taxon>
        <taxon>Fungi</taxon>
        <taxon>Dikarya</taxon>
        <taxon>Ascomycota</taxon>
        <taxon>Taphrinomycotina</taxon>
        <taxon>Taphrinomycotina incertae sedis</taxon>
        <taxon>Saitoella</taxon>
    </lineage>
</organism>
<reference evidence="3 4" key="2">
    <citation type="journal article" date="2014" name="J. Gen. Appl. Microbiol.">
        <title>The early diverging ascomycetous budding yeast Saitoella complicata has three histone deacetylases belonging to the Clr6, Hos2, and Rpd3 lineages.</title>
        <authorList>
            <person name="Nishida H."/>
            <person name="Matsumoto T."/>
            <person name="Kondo S."/>
            <person name="Hamamoto M."/>
            <person name="Yoshikawa H."/>
        </authorList>
    </citation>
    <scope>NUCLEOTIDE SEQUENCE [LARGE SCALE GENOMIC DNA]</scope>
    <source>
        <strain evidence="3 4">NRRL Y-17804</strain>
    </source>
</reference>
<feature type="signal peptide" evidence="1">
    <location>
        <begin position="1"/>
        <end position="22"/>
    </location>
</feature>
<feature type="domain" description="AB hydrolase-1" evidence="2">
    <location>
        <begin position="110"/>
        <end position="217"/>
    </location>
</feature>
<evidence type="ECO:0000256" key="1">
    <source>
        <dbReference type="SAM" id="SignalP"/>
    </source>
</evidence>
<evidence type="ECO:0000259" key="2">
    <source>
        <dbReference type="Pfam" id="PF12697"/>
    </source>
</evidence>
<evidence type="ECO:0000313" key="4">
    <source>
        <dbReference type="Proteomes" id="UP000033140"/>
    </source>
</evidence>
<reference evidence="3 4" key="1">
    <citation type="journal article" date="2011" name="J. Gen. Appl. Microbiol.">
        <title>Draft genome sequencing of the enigmatic yeast Saitoella complicata.</title>
        <authorList>
            <person name="Nishida H."/>
            <person name="Hamamoto M."/>
            <person name="Sugiyama J."/>
        </authorList>
    </citation>
    <scope>NUCLEOTIDE SEQUENCE [LARGE SCALE GENOMIC DNA]</scope>
    <source>
        <strain evidence="3 4">NRRL Y-17804</strain>
    </source>
</reference>
<protein>
    <recommendedName>
        <fullName evidence="2">AB hydrolase-1 domain-containing protein</fullName>
    </recommendedName>
</protein>
<dbReference type="AlphaFoldDB" id="A0A0E9NDE3"/>
<proteinExistence type="predicted"/>
<feature type="chain" id="PRO_5002430292" description="AB hydrolase-1 domain-containing protein" evidence="1">
    <location>
        <begin position="23"/>
        <end position="267"/>
    </location>
</feature>